<dbReference type="PANTHER" id="PTHR42930:SF3">
    <property type="entry name" value="PHOSPHATE-SPECIFIC TRANSPORT SYSTEM ACCESSORY PROTEIN PHOU"/>
    <property type="match status" value="1"/>
</dbReference>
<accession>A0A173S3J3</accession>
<protein>
    <recommendedName>
        <fullName evidence="7">Phosphate-specific transport system accessory protein PhoU</fullName>
    </recommendedName>
</protein>
<dbReference type="Gene3D" id="1.20.58.220">
    <property type="entry name" value="Phosphate transport system protein phou homolog 2, domain 2"/>
    <property type="match status" value="1"/>
</dbReference>
<evidence type="ECO:0000259" key="9">
    <source>
        <dbReference type="Pfam" id="PF01895"/>
    </source>
</evidence>
<dbReference type="PANTHER" id="PTHR42930">
    <property type="entry name" value="PHOSPHATE-SPECIFIC TRANSPORT SYSTEM ACCESSORY PROTEIN PHOU"/>
    <property type="match status" value="1"/>
</dbReference>
<dbReference type="GO" id="GO:0006817">
    <property type="term" value="P:phosphate ion transport"/>
    <property type="evidence" value="ECO:0007669"/>
    <property type="project" value="UniProtKB-KW"/>
</dbReference>
<evidence type="ECO:0000313" key="10">
    <source>
        <dbReference type="EMBL" id="CUM84892.1"/>
    </source>
</evidence>
<dbReference type="Pfam" id="PF01895">
    <property type="entry name" value="PhoU"/>
    <property type="match status" value="2"/>
</dbReference>
<comment type="subunit">
    <text evidence="3 7">Homodimer.</text>
</comment>
<feature type="domain" description="PhoU" evidence="9">
    <location>
        <begin position="18"/>
        <end position="101"/>
    </location>
</feature>
<feature type="domain" description="PhoU" evidence="9">
    <location>
        <begin position="119"/>
        <end position="204"/>
    </location>
</feature>
<dbReference type="GO" id="GO:0045936">
    <property type="term" value="P:negative regulation of phosphate metabolic process"/>
    <property type="evidence" value="ECO:0007669"/>
    <property type="project" value="InterPro"/>
</dbReference>
<evidence type="ECO:0000313" key="11">
    <source>
        <dbReference type="Proteomes" id="UP000095598"/>
    </source>
</evidence>
<dbReference type="InterPro" id="IPR028366">
    <property type="entry name" value="PhoU"/>
</dbReference>
<evidence type="ECO:0000256" key="5">
    <source>
        <dbReference type="ARBA" id="ARBA00022490"/>
    </source>
</evidence>
<dbReference type="PIRSF" id="PIRSF003107">
    <property type="entry name" value="PhoU"/>
    <property type="match status" value="1"/>
</dbReference>
<dbReference type="NCBIfam" id="TIGR02135">
    <property type="entry name" value="phoU_full"/>
    <property type="match status" value="1"/>
</dbReference>
<keyword evidence="4 7" id="KW-0813">Transport</keyword>
<feature type="coiled-coil region" evidence="8">
    <location>
        <begin position="38"/>
        <end position="65"/>
    </location>
</feature>
<dbReference type="GO" id="GO:0005737">
    <property type="term" value="C:cytoplasm"/>
    <property type="evidence" value="ECO:0007669"/>
    <property type="project" value="UniProtKB-SubCell"/>
</dbReference>
<evidence type="ECO:0000256" key="8">
    <source>
        <dbReference type="SAM" id="Coils"/>
    </source>
</evidence>
<evidence type="ECO:0000256" key="3">
    <source>
        <dbReference type="ARBA" id="ARBA00011738"/>
    </source>
</evidence>
<dbReference type="RefSeq" id="WP_055258166.1">
    <property type="nucleotide sequence ID" value="NZ_BAABYN010000001.1"/>
</dbReference>
<evidence type="ECO:0000256" key="4">
    <source>
        <dbReference type="ARBA" id="ARBA00022448"/>
    </source>
</evidence>
<dbReference type="FunFam" id="1.20.58.220:FF:000004">
    <property type="entry name" value="Phosphate-specific transport system accessory protein PhoU"/>
    <property type="match status" value="1"/>
</dbReference>
<reference evidence="10 11" key="1">
    <citation type="submission" date="2015-09" db="EMBL/GenBank/DDBJ databases">
        <authorList>
            <consortium name="Pathogen Informatics"/>
        </authorList>
    </citation>
    <scope>NUCLEOTIDE SEQUENCE [LARGE SCALE GENOMIC DNA]</scope>
    <source>
        <strain evidence="10 11">2789STDY5608868</strain>
    </source>
</reference>
<keyword evidence="6 7" id="KW-0592">Phosphate transport</keyword>
<comment type="function">
    <text evidence="7">Plays a role in the regulation of phosphate uptake.</text>
</comment>
<evidence type="ECO:0000256" key="2">
    <source>
        <dbReference type="ARBA" id="ARBA00008107"/>
    </source>
</evidence>
<dbReference type="InterPro" id="IPR026022">
    <property type="entry name" value="PhoU_dom"/>
</dbReference>
<keyword evidence="8" id="KW-0175">Coiled coil</keyword>
<name>A0A173S3J3_ANAHA</name>
<evidence type="ECO:0000256" key="1">
    <source>
        <dbReference type="ARBA" id="ARBA00004496"/>
    </source>
</evidence>
<organism evidence="10 11">
    <name type="scientific">Anaerostipes hadrus</name>
    <dbReference type="NCBI Taxonomy" id="649756"/>
    <lineage>
        <taxon>Bacteria</taxon>
        <taxon>Bacillati</taxon>
        <taxon>Bacillota</taxon>
        <taxon>Clostridia</taxon>
        <taxon>Lachnospirales</taxon>
        <taxon>Lachnospiraceae</taxon>
        <taxon>Anaerostipes</taxon>
    </lineage>
</organism>
<proteinExistence type="inferred from homology"/>
<dbReference type="AlphaFoldDB" id="A0A173S3J3"/>
<dbReference type="InterPro" id="IPR038078">
    <property type="entry name" value="PhoU-like_sf"/>
</dbReference>
<gene>
    <name evidence="10" type="primary">phoU</name>
    <name evidence="10" type="ORF">ERS852425_01002</name>
</gene>
<evidence type="ECO:0000256" key="7">
    <source>
        <dbReference type="PIRNR" id="PIRNR003107"/>
    </source>
</evidence>
<comment type="subcellular location">
    <subcellularLocation>
        <location evidence="1 7">Cytoplasm</location>
    </subcellularLocation>
</comment>
<dbReference type="EMBL" id="CYXT01000005">
    <property type="protein sequence ID" value="CUM84892.1"/>
    <property type="molecule type" value="Genomic_DNA"/>
</dbReference>
<dbReference type="Proteomes" id="UP000095598">
    <property type="component" value="Unassembled WGS sequence"/>
</dbReference>
<sequence>MRNRFDRQLLRLNQEMIDMGSLCEEMITAAAKIVATRDKELMDDIVTMEEEINQKERDIERICMKLLMQQQPVASDLRVISAAMKMVSDMERIGDQACDITGIVKKDAEVLTIRENTHLDKMAKATISMVSKSIQSFIKQNLVIAHEVIEQDDIVDELFNRVKKETISLIHEDPGKGEECVAIVMIAKYFERIGDHASNIAEWVEFAITGEYKGGSL</sequence>
<evidence type="ECO:0000256" key="6">
    <source>
        <dbReference type="ARBA" id="ARBA00022592"/>
    </source>
</evidence>
<dbReference type="GO" id="GO:0030643">
    <property type="term" value="P:intracellular phosphate ion homeostasis"/>
    <property type="evidence" value="ECO:0007669"/>
    <property type="project" value="InterPro"/>
</dbReference>
<comment type="similarity">
    <text evidence="2 7">Belongs to the PhoU family.</text>
</comment>
<dbReference type="SUPFAM" id="SSF109755">
    <property type="entry name" value="PhoU-like"/>
    <property type="match status" value="1"/>
</dbReference>
<keyword evidence="5 7" id="KW-0963">Cytoplasm</keyword>